<keyword evidence="5 12" id="KW-0347">Helicase</keyword>
<dbReference type="EC" id="3.6.4.-" evidence="9"/>
<gene>
    <name evidence="9" type="primary">mfd</name>
    <name evidence="12" type="ORF">X928_10070</name>
</gene>
<dbReference type="InterPro" id="IPR036101">
    <property type="entry name" value="CarD-like/TRCF_RID_sf"/>
</dbReference>
<dbReference type="PANTHER" id="PTHR47964">
    <property type="entry name" value="ATP-DEPENDENT DNA HELICASE HOMOLOG RECG, CHLOROPLASTIC"/>
    <property type="match status" value="1"/>
</dbReference>
<name>A0A2K1P3H0_9BACT</name>
<comment type="function">
    <text evidence="9">Couples transcription and DNA repair by recognizing RNA polymerase (RNAP) stalled at DNA lesions. Mediates ATP-dependent release of RNAP and its truncated transcript from the DNA, and recruitment of nucleotide excision repair machinery to the damaged site.</text>
</comment>
<dbReference type="GO" id="GO:0003684">
    <property type="term" value="F:damaged DNA binding"/>
    <property type="evidence" value="ECO:0007669"/>
    <property type="project" value="InterPro"/>
</dbReference>
<dbReference type="GO" id="GO:0003678">
    <property type="term" value="F:DNA helicase activity"/>
    <property type="evidence" value="ECO:0007669"/>
    <property type="project" value="TreeGrafter"/>
</dbReference>
<dbReference type="Gene3D" id="3.40.50.300">
    <property type="entry name" value="P-loop containing nucleotide triphosphate hydrolases"/>
    <property type="match status" value="2"/>
</dbReference>
<dbReference type="InterPro" id="IPR037235">
    <property type="entry name" value="TRCF-like_C_D7"/>
</dbReference>
<evidence type="ECO:0000259" key="10">
    <source>
        <dbReference type="PROSITE" id="PS51192"/>
    </source>
</evidence>
<dbReference type="SMART" id="SM00490">
    <property type="entry name" value="HELICc"/>
    <property type="match status" value="1"/>
</dbReference>
<dbReference type="InterPro" id="IPR003711">
    <property type="entry name" value="CarD-like/TRCF_RID"/>
</dbReference>
<dbReference type="HAMAP" id="MF_00969">
    <property type="entry name" value="TRCF"/>
    <property type="match status" value="1"/>
</dbReference>
<dbReference type="InterPro" id="IPR027417">
    <property type="entry name" value="P-loop_NTPase"/>
</dbReference>
<evidence type="ECO:0000256" key="4">
    <source>
        <dbReference type="ARBA" id="ARBA00022801"/>
    </source>
</evidence>
<feature type="domain" description="Helicase ATP-binding" evidence="10">
    <location>
        <begin position="458"/>
        <end position="619"/>
    </location>
</feature>
<dbReference type="PROSITE" id="PS51192">
    <property type="entry name" value="HELICASE_ATP_BIND_1"/>
    <property type="match status" value="1"/>
</dbReference>
<comment type="similarity">
    <text evidence="9">In the C-terminal section; belongs to the helicase family. RecG subfamily.</text>
</comment>
<dbReference type="OrthoDB" id="9804325at2"/>
<dbReference type="PROSITE" id="PS51194">
    <property type="entry name" value="HELICASE_CTER"/>
    <property type="match status" value="1"/>
</dbReference>
<comment type="similarity">
    <text evidence="9">In the N-terminal section; belongs to the UvrB family.</text>
</comment>
<comment type="subcellular location">
    <subcellularLocation>
        <location evidence="9">Cytoplasm</location>
    </subcellularLocation>
</comment>
<dbReference type="SUPFAM" id="SSF141259">
    <property type="entry name" value="CarD-like"/>
    <property type="match status" value="1"/>
</dbReference>
<dbReference type="EMBL" id="AZRM01000065">
    <property type="protein sequence ID" value="PNR97316.1"/>
    <property type="molecule type" value="Genomic_DNA"/>
</dbReference>
<keyword evidence="8 9" id="KW-0234">DNA repair</keyword>
<dbReference type="GO" id="GO:0006355">
    <property type="term" value="P:regulation of DNA-templated transcription"/>
    <property type="evidence" value="ECO:0007669"/>
    <property type="project" value="UniProtKB-UniRule"/>
</dbReference>
<dbReference type="Pfam" id="PF00270">
    <property type="entry name" value="DEAD"/>
    <property type="match status" value="1"/>
</dbReference>
<evidence type="ECO:0000256" key="6">
    <source>
        <dbReference type="ARBA" id="ARBA00022840"/>
    </source>
</evidence>
<dbReference type="Pfam" id="PF17757">
    <property type="entry name" value="UvrB_inter"/>
    <property type="match status" value="1"/>
</dbReference>
<dbReference type="InterPro" id="IPR041471">
    <property type="entry name" value="UvrB_inter"/>
</dbReference>
<proteinExistence type="inferred from homology"/>
<protein>
    <recommendedName>
        <fullName evidence="9">Transcription-repair-coupling factor</fullName>
        <shortName evidence="9">TRCF</shortName>
        <ecNumber evidence="9">3.6.4.-</ecNumber>
    </recommendedName>
</protein>
<dbReference type="AlphaFoldDB" id="A0A2K1P3H0"/>
<dbReference type="GO" id="GO:0016787">
    <property type="term" value="F:hydrolase activity"/>
    <property type="evidence" value="ECO:0007669"/>
    <property type="project" value="UniProtKB-KW"/>
</dbReference>
<dbReference type="Proteomes" id="UP000236199">
    <property type="component" value="Unassembled WGS sequence"/>
</dbReference>
<evidence type="ECO:0000256" key="9">
    <source>
        <dbReference type="HAMAP-Rule" id="MF_00969"/>
    </source>
</evidence>
<dbReference type="SUPFAM" id="SSF143517">
    <property type="entry name" value="TRCF domain-like"/>
    <property type="match status" value="1"/>
</dbReference>
<dbReference type="GO" id="GO:0005524">
    <property type="term" value="F:ATP binding"/>
    <property type="evidence" value="ECO:0007669"/>
    <property type="project" value="UniProtKB-UniRule"/>
</dbReference>
<keyword evidence="2 9" id="KW-0547">Nucleotide-binding</keyword>
<dbReference type="GO" id="GO:0005737">
    <property type="term" value="C:cytoplasm"/>
    <property type="evidence" value="ECO:0007669"/>
    <property type="project" value="UniProtKB-SubCell"/>
</dbReference>
<dbReference type="Pfam" id="PF00271">
    <property type="entry name" value="Helicase_C"/>
    <property type="match status" value="1"/>
</dbReference>
<dbReference type="InterPro" id="IPR001650">
    <property type="entry name" value="Helicase_C-like"/>
</dbReference>
<evidence type="ECO:0000256" key="7">
    <source>
        <dbReference type="ARBA" id="ARBA00023125"/>
    </source>
</evidence>
<dbReference type="SMART" id="SM01058">
    <property type="entry name" value="CarD_TRCF"/>
    <property type="match status" value="1"/>
</dbReference>
<keyword evidence="1 9" id="KW-0963">Cytoplasm</keyword>
<dbReference type="InterPro" id="IPR005118">
    <property type="entry name" value="TRCF_C"/>
</dbReference>
<evidence type="ECO:0000259" key="11">
    <source>
        <dbReference type="PROSITE" id="PS51194"/>
    </source>
</evidence>
<dbReference type="SMART" id="SM00487">
    <property type="entry name" value="DEXDc"/>
    <property type="match status" value="1"/>
</dbReference>
<dbReference type="RefSeq" id="WP_103079564.1">
    <property type="nucleotide sequence ID" value="NZ_AZRM01000065.1"/>
</dbReference>
<dbReference type="Pfam" id="PF02559">
    <property type="entry name" value="CarD_TRCF_RID"/>
    <property type="match status" value="1"/>
</dbReference>
<dbReference type="GO" id="GO:0000716">
    <property type="term" value="P:transcription-coupled nucleotide-excision repair, DNA damage recognition"/>
    <property type="evidence" value="ECO:0007669"/>
    <property type="project" value="UniProtKB-UniRule"/>
</dbReference>
<evidence type="ECO:0000313" key="13">
    <source>
        <dbReference type="Proteomes" id="UP000236199"/>
    </source>
</evidence>
<dbReference type="Gene3D" id="3.30.2060.10">
    <property type="entry name" value="Penicillin-binding protein 1b domain"/>
    <property type="match status" value="1"/>
</dbReference>
<evidence type="ECO:0000256" key="5">
    <source>
        <dbReference type="ARBA" id="ARBA00022806"/>
    </source>
</evidence>
<sequence length="974" mass="113570">MIRKELVNFLNSIKKVNKQKILVLPDGYLQDFDEDGEIFIYPGFDIFPFENLDISPNIKANRMKTLYALLTKKNVTVLTTFSSLIKYTLPKNEFVSKKIKVGDTFDLESNVPYNLGYNLSEEVTSPGEYSKRGFVRDFFIPIYEQPVRIELWDDEIDRISLFDTYSQRSIENLNEVEIIPGSEILKFDNNLEIYEERLKKYINGTNEEEFLTLDQFNTLPGIFYKDKNTILSYLNEDRNIYLINKEEIIKSYSEKEKENYEMCDTELKRKIYKMFSGHNLEILNKIKYDEVKLTLEKIYFIKPKKEDKRLEYIPLIDWEDLNEGDLVVHEDYGIGIYHGVNKVETTLGLREFVTLEYSDNSKVYVPVGRLDKLSKYIGDPESVKISSLNSKRWKNTKQKVKEEIKLKIKELQKIYALRENQRGIQLFGDSELEEKFKETFPYVETPDQEKSISEVMKDLESEKPMDRLLSGDSGFGKTEVAMRAAFRTVVSNYQVLLLAPTTILAKQHYENFKQRMDPFGIKIALVTRHKTPKEKKDLFESIKKGQVDIVIGTHALLSDLLQVKNLGLVIVDEEQRFGVLQKEKFKKLSEGVNFLMMSATPIPRTLYMSISGLRDISTISTPPVGRLPIQTFIGKYSDKLVRTAILREKSRGGQTIYIHNRVQEFNELYKKLQNLVPEVKITMVHGGTPKKEFIKSINELYDGNIDLLLSTTIIENGIDIPNVNTLILDDPERYGISQLYQIKGRVGRSNRRAFVYFLFKKEVTPQTKKRLEAIKQYNEPGSGLKLALRDLEIRGYGDILGIEQKGHINAIGFHLYHEMLNKLLFEFGIKKEKEIQRPQTYTEIKGIKGSIVIPESYIPNSIERMRIYRRMSVAKTPDDIEDIRSEIRDKYGKLPQEVERLFQYALIKVKANMEGIREIEIGDTYISFKFENDVNPIIEKYNKYSRKITFYPETKELISYGPKDHMKYMEKVFS</sequence>
<evidence type="ECO:0000256" key="2">
    <source>
        <dbReference type="ARBA" id="ARBA00022741"/>
    </source>
</evidence>
<keyword evidence="4 9" id="KW-0378">Hydrolase</keyword>
<dbReference type="Gene3D" id="2.40.10.170">
    <property type="match status" value="1"/>
</dbReference>
<keyword evidence="6 9" id="KW-0067">ATP-binding</keyword>
<dbReference type="InterPro" id="IPR047112">
    <property type="entry name" value="RecG/Mfd"/>
</dbReference>
<dbReference type="SUPFAM" id="SSF52540">
    <property type="entry name" value="P-loop containing nucleoside triphosphate hydrolases"/>
    <property type="match status" value="3"/>
</dbReference>
<organism evidence="12 13">
    <name type="scientific">Petrotoga miotherma DSM 10691</name>
    <dbReference type="NCBI Taxonomy" id="1434326"/>
    <lineage>
        <taxon>Bacteria</taxon>
        <taxon>Thermotogati</taxon>
        <taxon>Thermotogota</taxon>
        <taxon>Thermotogae</taxon>
        <taxon>Petrotogales</taxon>
        <taxon>Petrotogaceae</taxon>
        <taxon>Petrotoga</taxon>
    </lineage>
</organism>
<dbReference type="InterPro" id="IPR004576">
    <property type="entry name" value="Mfd"/>
</dbReference>
<dbReference type="PANTHER" id="PTHR47964:SF1">
    <property type="entry name" value="ATP-DEPENDENT DNA HELICASE HOMOLOG RECG, CHLOROPLASTIC"/>
    <property type="match status" value="1"/>
</dbReference>
<evidence type="ECO:0000256" key="3">
    <source>
        <dbReference type="ARBA" id="ARBA00022763"/>
    </source>
</evidence>
<dbReference type="InterPro" id="IPR014001">
    <property type="entry name" value="Helicase_ATP-bd"/>
</dbReference>
<dbReference type="Gene3D" id="3.40.50.11180">
    <property type="match status" value="1"/>
</dbReference>
<keyword evidence="13" id="KW-1185">Reference proteome</keyword>
<dbReference type="Gene3D" id="3.90.1150.50">
    <property type="entry name" value="Transcription-repair-coupling factor, D7 domain"/>
    <property type="match status" value="1"/>
</dbReference>
<reference evidence="12 13" key="1">
    <citation type="submission" date="2013-12" db="EMBL/GenBank/DDBJ databases">
        <title>Comparative genomics of Petrotoga isolates.</title>
        <authorList>
            <person name="Nesbo C.L."/>
            <person name="Charchuk R."/>
            <person name="Chow K."/>
        </authorList>
    </citation>
    <scope>NUCLEOTIDE SEQUENCE [LARGE SCALE GENOMIC DNA]</scope>
    <source>
        <strain evidence="12 13">DSM 10691</strain>
    </source>
</reference>
<keyword evidence="3 9" id="KW-0227">DNA damage</keyword>
<feature type="domain" description="Helicase C-terminal" evidence="11">
    <location>
        <begin position="640"/>
        <end position="792"/>
    </location>
</feature>
<evidence type="ECO:0000256" key="8">
    <source>
        <dbReference type="ARBA" id="ARBA00023204"/>
    </source>
</evidence>
<evidence type="ECO:0000313" key="12">
    <source>
        <dbReference type="EMBL" id="PNR97316.1"/>
    </source>
</evidence>
<comment type="caution">
    <text evidence="12">The sequence shown here is derived from an EMBL/GenBank/DDBJ whole genome shotgun (WGS) entry which is preliminary data.</text>
</comment>
<accession>A0A2K1P3H0</accession>
<keyword evidence="7 9" id="KW-0238">DNA-binding</keyword>
<dbReference type="CDD" id="cd17991">
    <property type="entry name" value="DEXHc_TRCF"/>
    <property type="match status" value="1"/>
</dbReference>
<dbReference type="InterPro" id="IPR011545">
    <property type="entry name" value="DEAD/DEAH_box_helicase_dom"/>
</dbReference>
<dbReference type="SMART" id="SM00982">
    <property type="entry name" value="TRCF"/>
    <property type="match status" value="1"/>
</dbReference>
<evidence type="ECO:0000256" key="1">
    <source>
        <dbReference type="ARBA" id="ARBA00022490"/>
    </source>
</evidence>
<dbReference type="Pfam" id="PF03461">
    <property type="entry name" value="TRCF"/>
    <property type="match status" value="1"/>
</dbReference>